<dbReference type="Proteomes" id="UP000024635">
    <property type="component" value="Unassembled WGS sequence"/>
</dbReference>
<organism evidence="3 4">
    <name type="scientific">Ancylostoma ceylanicum</name>
    <dbReference type="NCBI Taxonomy" id="53326"/>
    <lineage>
        <taxon>Eukaryota</taxon>
        <taxon>Metazoa</taxon>
        <taxon>Ecdysozoa</taxon>
        <taxon>Nematoda</taxon>
        <taxon>Chromadorea</taxon>
        <taxon>Rhabditida</taxon>
        <taxon>Rhabditina</taxon>
        <taxon>Rhabditomorpha</taxon>
        <taxon>Strongyloidea</taxon>
        <taxon>Ancylostomatidae</taxon>
        <taxon>Ancylostomatinae</taxon>
        <taxon>Ancylostoma</taxon>
    </lineage>
</organism>
<evidence type="ECO:0000259" key="2">
    <source>
        <dbReference type="Pfam" id="PF20412"/>
    </source>
</evidence>
<feature type="compositionally biased region" description="Basic and acidic residues" evidence="1">
    <location>
        <begin position="483"/>
        <end position="510"/>
    </location>
</feature>
<feature type="compositionally biased region" description="Basic and acidic residues" evidence="1">
    <location>
        <begin position="437"/>
        <end position="448"/>
    </location>
</feature>
<protein>
    <recommendedName>
        <fullName evidence="2">Ral GTPase-activating protein subunit alpha/beta N-terminal domain-containing protein</fullName>
    </recommendedName>
</protein>
<comment type="caution">
    <text evidence="3">The sequence shown here is derived from an EMBL/GenBank/DDBJ whole genome shotgun (WGS) entry which is preliminary data.</text>
</comment>
<evidence type="ECO:0000313" key="4">
    <source>
        <dbReference type="Proteomes" id="UP000024635"/>
    </source>
</evidence>
<gene>
    <name evidence="3" type="primary">Acey_s0432.g1361</name>
    <name evidence="3" type="synonym">Acey-C34C6.2</name>
    <name evidence="3" type="ORF">Y032_0432g1361</name>
</gene>
<dbReference type="InterPro" id="IPR046859">
    <property type="entry name" value="RGPA/RALGAPB_N"/>
</dbReference>
<reference evidence="4" key="1">
    <citation type="journal article" date="2015" name="Nat. Genet.">
        <title>The genome and transcriptome of the zoonotic hookworm Ancylostoma ceylanicum identify infection-specific gene families.</title>
        <authorList>
            <person name="Schwarz E.M."/>
            <person name="Hu Y."/>
            <person name="Antoshechkin I."/>
            <person name="Miller M.M."/>
            <person name="Sternberg P.W."/>
            <person name="Aroian R.V."/>
        </authorList>
    </citation>
    <scope>NUCLEOTIDE SEQUENCE</scope>
    <source>
        <strain evidence="4">HY135</strain>
    </source>
</reference>
<dbReference type="STRING" id="53326.A0A016WZR9"/>
<dbReference type="PANTHER" id="PTHR21344:SF1">
    <property type="entry name" value="RAL GTPASE-ACTIVATING PROTEIN SUBUNIT BETA"/>
    <property type="match status" value="1"/>
</dbReference>
<dbReference type="Pfam" id="PF20412">
    <property type="entry name" value="RALGAPB_N"/>
    <property type="match status" value="1"/>
</dbReference>
<dbReference type="AlphaFoldDB" id="A0A016WZR9"/>
<evidence type="ECO:0000313" key="3">
    <source>
        <dbReference type="EMBL" id="EYC45324.1"/>
    </source>
</evidence>
<accession>A0A016WZR9</accession>
<evidence type="ECO:0000256" key="1">
    <source>
        <dbReference type="SAM" id="MobiDB-lite"/>
    </source>
</evidence>
<sequence length="624" mass="69513">MEQIVSILKEALEPIGGVGETISGGAGQRPVLGPEPPAMYEEWPTLEFPDLTKSILDLFTKATSESVSSSLLFELTRSDSEDSDQASIRLQTDDQLRWCMQVLNHSLTLSFYTHREYETVRGAVRIYLHWLRALTDIPDGNIPRPLLDTPEKYFRNIIDALRNLFCRRGEAKGEVPRGLAIERQAREVETVLDAIRALTHSASRKYQNEVWARTLSFLLNSADLLLADPLSPEEMGMRVGSRVVDTLFDLWFHAVLNEEIPSPTYWRTLAALCRRWRHHVTVVESWARKLLALTVLVCRKMYGEEYCRISIHDESILPFAYLPPVEEEDEVDLLYHSWYNLFSLMDSPADILAHDPAQNKPINGGIPSNGENTDVQPPASLPLCFFLATTALQRMIDVFYGDGRVPIEFKESDILVRKWNMATPTPQPSVASADQTSRPRSDYSREKSLTVVDSTATSRNTGDTDGTLTHDGRASFSSSTSGKEGRSLSDMAKRSVKTRQSDRTHHHDDMSGTTMSTSQHLSAGTVSRHTQDQVSPATSKLGESVSQGRVLDAKQSVASAESSSRPLAVHFVAHTLAVNPAYIPWVGEKGPKAERLLSLTMDWLLAAARAKTEHKGKAEVADGE</sequence>
<feature type="domain" description="Ral GTPase-activating protein subunit alpha/beta N-terminal" evidence="2">
    <location>
        <begin position="181"/>
        <end position="303"/>
    </location>
</feature>
<feature type="compositionally biased region" description="Polar residues" evidence="1">
    <location>
        <begin position="451"/>
        <end position="460"/>
    </location>
</feature>
<dbReference type="InterPro" id="IPR039930">
    <property type="entry name" value="RALGAPB"/>
</dbReference>
<feature type="region of interest" description="Disordered" evidence="1">
    <location>
        <begin position="423"/>
        <end position="547"/>
    </location>
</feature>
<name>A0A016WZR9_9BILA</name>
<feature type="compositionally biased region" description="Polar residues" evidence="1">
    <location>
        <begin position="511"/>
        <end position="538"/>
    </location>
</feature>
<dbReference type="OrthoDB" id="10009983at2759"/>
<proteinExistence type="predicted"/>
<dbReference type="GO" id="GO:0005096">
    <property type="term" value="F:GTPase activator activity"/>
    <property type="evidence" value="ECO:0007669"/>
    <property type="project" value="InterPro"/>
</dbReference>
<feature type="compositionally biased region" description="Polar residues" evidence="1">
    <location>
        <begin position="423"/>
        <end position="436"/>
    </location>
</feature>
<dbReference type="PANTHER" id="PTHR21344">
    <property type="entry name" value="RAL GTPASE-ACTIVATING PROTEIN SUBUNIT BETA"/>
    <property type="match status" value="1"/>
</dbReference>
<keyword evidence="4" id="KW-1185">Reference proteome</keyword>
<dbReference type="EMBL" id="JARK01000032">
    <property type="protein sequence ID" value="EYC45324.1"/>
    <property type="molecule type" value="Genomic_DNA"/>
</dbReference>